<organism evidence="1 2">
    <name type="scientific">Candidatus Yanofskybacteria bacterium RIFCSPHIGHO2_02_FULL_39_10</name>
    <dbReference type="NCBI Taxonomy" id="1802674"/>
    <lineage>
        <taxon>Bacteria</taxon>
        <taxon>Candidatus Yanofskyibacteriota</taxon>
    </lineage>
</organism>
<sequence length="217" mass="23826">MIKKLSILLICFLLFAILTQSVYAWGLLDFVRLANSIRNYYKTVSQGVQVAKTGFGYVPHGFPFGGHITSSERACSFKFWVWPLICYPVVGCIQTPCPNCGYIPLSGRAIKVGPPLASPGKIIEFPWITDSYRNDSQNRVGPWTLGLGFTPFPLKQINDILGKISLPNPLQGCGPQNGNGGPVCFDHFHIDCQASGEKDQAGNDIYKVIRKIGTSVN</sequence>
<comment type="caution">
    <text evidence="1">The sequence shown here is derived from an EMBL/GenBank/DDBJ whole genome shotgun (WGS) entry which is preliminary data.</text>
</comment>
<evidence type="ECO:0000313" key="1">
    <source>
        <dbReference type="EMBL" id="OGN08014.1"/>
    </source>
</evidence>
<proteinExistence type="predicted"/>
<evidence type="ECO:0000313" key="2">
    <source>
        <dbReference type="Proteomes" id="UP000178908"/>
    </source>
</evidence>
<name>A0A1F8F4E9_9BACT</name>
<dbReference type="AlphaFoldDB" id="A0A1F8F4E9"/>
<gene>
    <name evidence="1" type="ORF">A3C61_02155</name>
</gene>
<reference evidence="1 2" key="1">
    <citation type="journal article" date="2016" name="Nat. Commun.">
        <title>Thousands of microbial genomes shed light on interconnected biogeochemical processes in an aquifer system.</title>
        <authorList>
            <person name="Anantharaman K."/>
            <person name="Brown C.T."/>
            <person name="Hug L.A."/>
            <person name="Sharon I."/>
            <person name="Castelle C.J."/>
            <person name="Probst A.J."/>
            <person name="Thomas B.C."/>
            <person name="Singh A."/>
            <person name="Wilkins M.J."/>
            <person name="Karaoz U."/>
            <person name="Brodie E.L."/>
            <person name="Williams K.H."/>
            <person name="Hubbard S.S."/>
            <person name="Banfield J.F."/>
        </authorList>
    </citation>
    <scope>NUCLEOTIDE SEQUENCE [LARGE SCALE GENOMIC DNA]</scope>
</reference>
<dbReference type="Proteomes" id="UP000178908">
    <property type="component" value="Unassembled WGS sequence"/>
</dbReference>
<dbReference type="EMBL" id="MGJO01000058">
    <property type="protein sequence ID" value="OGN08014.1"/>
    <property type="molecule type" value="Genomic_DNA"/>
</dbReference>
<protein>
    <submittedName>
        <fullName evidence="1">Uncharacterized protein</fullName>
    </submittedName>
</protein>
<accession>A0A1F8F4E9</accession>